<dbReference type="Gene3D" id="2.40.420.20">
    <property type="match status" value="1"/>
</dbReference>
<dbReference type="Pfam" id="PF25967">
    <property type="entry name" value="RND-MFP_C"/>
    <property type="match status" value="1"/>
</dbReference>
<comment type="similarity">
    <text evidence="1">Belongs to the membrane fusion protein (MFP) (TC 8.A.1) family.</text>
</comment>
<dbReference type="EMBL" id="SORI01000002">
    <property type="protein sequence ID" value="TDY63266.1"/>
    <property type="molecule type" value="Genomic_DNA"/>
</dbReference>
<dbReference type="PANTHER" id="PTHR30469:SF15">
    <property type="entry name" value="HLYD FAMILY OF SECRETION PROTEINS"/>
    <property type="match status" value="1"/>
</dbReference>
<gene>
    <name evidence="4" type="ORF">C8D99_102247</name>
</gene>
<dbReference type="InterPro" id="IPR058627">
    <property type="entry name" value="MdtA-like_C"/>
</dbReference>
<dbReference type="SUPFAM" id="SSF111369">
    <property type="entry name" value="HlyD-like secretion proteins"/>
    <property type="match status" value="1"/>
</dbReference>
<reference evidence="4 5" key="1">
    <citation type="submission" date="2019-03" db="EMBL/GenBank/DDBJ databases">
        <title>Genomic Encyclopedia of Type Strains, Phase IV (KMG-IV): sequencing the most valuable type-strain genomes for metagenomic binning, comparative biology and taxonomic classification.</title>
        <authorList>
            <person name="Goeker M."/>
        </authorList>
    </citation>
    <scope>NUCLEOTIDE SEQUENCE [LARGE SCALE GENOMIC DNA]</scope>
    <source>
        <strain evidence="4 5">DSM 25964</strain>
    </source>
</reference>
<protein>
    <submittedName>
        <fullName evidence="4">Membrane fusion protein (Multidrug efflux system)</fullName>
    </submittedName>
</protein>
<dbReference type="Gene3D" id="2.40.30.170">
    <property type="match status" value="1"/>
</dbReference>
<dbReference type="Gene3D" id="2.40.50.100">
    <property type="match status" value="1"/>
</dbReference>
<dbReference type="OrthoDB" id="4631at2"/>
<evidence type="ECO:0000259" key="3">
    <source>
        <dbReference type="Pfam" id="PF25973"/>
    </source>
</evidence>
<dbReference type="AlphaFoldDB" id="A0A4R8MGZ7"/>
<dbReference type="RefSeq" id="WP_133956259.1">
    <property type="nucleotide sequence ID" value="NZ_SORI01000002.1"/>
</dbReference>
<dbReference type="PANTHER" id="PTHR30469">
    <property type="entry name" value="MULTIDRUG RESISTANCE PROTEIN MDTA"/>
    <property type="match status" value="1"/>
</dbReference>
<evidence type="ECO:0000259" key="2">
    <source>
        <dbReference type="Pfam" id="PF25967"/>
    </source>
</evidence>
<dbReference type="NCBIfam" id="TIGR01730">
    <property type="entry name" value="RND_mfp"/>
    <property type="match status" value="1"/>
</dbReference>
<evidence type="ECO:0000256" key="1">
    <source>
        <dbReference type="ARBA" id="ARBA00009477"/>
    </source>
</evidence>
<dbReference type="Gene3D" id="1.10.287.470">
    <property type="entry name" value="Helix hairpin bin"/>
    <property type="match status" value="1"/>
</dbReference>
<proteinExistence type="inferred from homology"/>
<keyword evidence="5" id="KW-1185">Reference proteome</keyword>
<dbReference type="GO" id="GO:1990281">
    <property type="term" value="C:efflux pump complex"/>
    <property type="evidence" value="ECO:0007669"/>
    <property type="project" value="TreeGrafter"/>
</dbReference>
<feature type="domain" description="CzcB-like barrel-sandwich hybrid" evidence="3">
    <location>
        <begin position="79"/>
        <end position="205"/>
    </location>
</feature>
<dbReference type="InterPro" id="IPR058647">
    <property type="entry name" value="BSH_CzcB-like"/>
</dbReference>
<dbReference type="Pfam" id="PF25973">
    <property type="entry name" value="BSH_CzcB"/>
    <property type="match status" value="1"/>
</dbReference>
<evidence type="ECO:0000313" key="5">
    <source>
        <dbReference type="Proteomes" id="UP000295066"/>
    </source>
</evidence>
<dbReference type="GO" id="GO:0015562">
    <property type="term" value="F:efflux transmembrane transporter activity"/>
    <property type="evidence" value="ECO:0007669"/>
    <property type="project" value="TreeGrafter"/>
</dbReference>
<dbReference type="Proteomes" id="UP000295066">
    <property type="component" value="Unassembled WGS sequence"/>
</dbReference>
<evidence type="ECO:0000313" key="4">
    <source>
        <dbReference type="EMBL" id="TDY63266.1"/>
    </source>
</evidence>
<feature type="domain" description="Multidrug resistance protein MdtA-like C-terminal permuted SH3" evidence="2">
    <location>
        <begin position="286"/>
        <end position="341"/>
    </location>
</feature>
<dbReference type="InterPro" id="IPR006143">
    <property type="entry name" value="RND_pump_MFP"/>
</dbReference>
<organism evidence="4 5">
    <name type="scientific">Aminivibrio pyruvatiphilus</name>
    <dbReference type="NCBI Taxonomy" id="1005740"/>
    <lineage>
        <taxon>Bacteria</taxon>
        <taxon>Thermotogati</taxon>
        <taxon>Synergistota</taxon>
        <taxon>Synergistia</taxon>
        <taxon>Synergistales</taxon>
        <taxon>Aminobacteriaceae</taxon>
        <taxon>Aminivibrio</taxon>
    </lineage>
</organism>
<name>A0A4R8MGZ7_9BACT</name>
<comment type="caution">
    <text evidence="4">The sequence shown here is derived from an EMBL/GenBank/DDBJ whole genome shotgun (WGS) entry which is preliminary data.</text>
</comment>
<sequence>MAKSIFARLSAVFWVLLICAGGVFMVVRVQAKLQETAANAAAMEQKEEVPVPVDVMRLSRQDWEIWRSYYGQAKAGKSQTVTSYVKEIVREVHVQIGDKVKAGQVLLTLSSQDYRASAAADRASYEDAVRDYKRLSELHKSGGVSKAQVEQAFSRMKSEEAKLQSSQSTLARTQVRASIDGIVASRTVEPGEVAADGKALLTIIDLKDLEAEIMVSRKDILSLNRETPVEVLSDGQKTKCSIKRISPEAAQGSGLYPVVVCLNGLDVLPGTHVEARFLVEKKKDLIIIPSEIVQRRGDKAFVYVLDGERAKLREIVPGEGQNGTLSVDAGLSEGDLVVVRGHNLLFENALVTITREDAAGSAGK</sequence>
<accession>A0A4R8MGZ7</accession>